<evidence type="ECO:0000313" key="5">
    <source>
        <dbReference type="EMBL" id="EIK81247.1"/>
    </source>
</evidence>
<sequence>MEETFSSHEDDEMTTLDRLSFLQASSNSNSAPITARKRCDETMDAIRSLILRERLQPKDMLPTEPMLCNLIGASRSSVREAIRKLEALNIVEVKQGKGMFVGSLSLDPMVETLAFRSLISINKNFEDLSDVVEMRKFLDLGCADKVVESLKGTQQPELETLSEIMAKEAHAGKTFLEQDIAFHTGILHAVNNTIAEQFVRCLWLVHMAVLPQLGLEVSDELEKTARAHELMLKTAIAGDADGYRQAVNDHYEPIQSILLNRLQEHH</sequence>
<keyword evidence="1" id="KW-0805">Transcription regulation</keyword>
<dbReference type="InterPro" id="IPR036390">
    <property type="entry name" value="WH_DNA-bd_sf"/>
</dbReference>
<reference evidence="5 6" key="1">
    <citation type="journal article" date="2012" name="J. Bacteriol.">
        <title>Comparative Genomic Analyses of 17 Clinical Isolates of Gardnerella vaginalis Provide Evidence of Multiple Genetically Isolated Clades Consistent with Subspeciation into Genovars.</title>
        <authorList>
            <person name="Ahmed A."/>
            <person name="Earl J."/>
            <person name="Retchless A."/>
            <person name="Hillier S."/>
            <person name="Rabe L."/>
            <person name="Cherpes T."/>
            <person name="Powell E."/>
            <person name="Janto B."/>
            <person name="Eutsey R."/>
            <person name="Hiller N.L."/>
            <person name="Boissy R."/>
            <person name="Dahlgreen M."/>
            <person name="Hall B."/>
            <person name="Costerton J."/>
            <person name="Post J.C."/>
            <person name="Hu F."/>
            <person name="Ehrlich G."/>
        </authorList>
    </citation>
    <scope>NUCLEOTIDE SEQUENCE [LARGE SCALE GENOMIC DNA]</scope>
    <source>
        <strain evidence="5 6">55152</strain>
    </source>
</reference>
<dbReference type="SUPFAM" id="SSF48008">
    <property type="entry name" value="GntR ligand-binding domain-like"/>
    <property type="match status" value="1"/>
</dbReference>
<evidence type="ECO:0000256" key="1">
    <source>
        <dbReference type="ARBA" id="ARBA00023015"/>
    </source>
</evidence>
<keyword evidence="3" id="KW-0804">Transcription</keyword>
<keyword evidence="2" id="KW-0238">DNA-binding</keyword>
<dbReference type="PRINTS" id="PR00035">
    <property type="entry name" value="HTHGNTR"/>
</dbReference>
<dbReference type="Pfam" id="PF07729">
    <property type="entry name" value="FCD"/>
    <property type="match status" value="1"/>
</dbReference>
<dbReference type="PATRIC" id="fig|698955.3.peg.40"/>
<name>I4LWA7_GARVA</name>
<comment type="caution">
    <text evidence="5">The sequence shown here is derived from an EMBL/GenBank/DDBJ whole genome shotgun (WGS) entry which is preliminary data.</text>
</comment>
<protein>
    <submittedName>
        <fullName evidence="5">GntR domain protein</fullName>
    </submittedName>
</protein>
<feature type="domain" description="HTH gntR-type" evidence="4">
    <location>
        <begin position="36"/>
        <end position="104"/>
    </location>
</feature>
<dbReference type="InterPro" id="IPR036388">
    <property type="entry name" value="WH-like_DNA-bd_sf"/>
</dbReference>
<dbReference type="SMART" id="SM00345">
    <property type="entry name" value="HTH_GNTR"/>
    <property type="match status" value="1"/>
</dbReference>
<dbReference type="RefSeq" id="WP_004120102.1">
    <property type="nucleotide sequence ID" value="NZ_ADEQ01000002.1"/>
</dbReference>
<dbReference type="InterPro" id="IPR000524">
    <property type="entry name" value="Tscrpt_reg_HTH_GntR"/>
</dbReference>
<dbReference type="Gene3D" id="1.20.120.530">
    <property type="entry name" value="GntR ligand-binding domain-like"/>
    <property type="match status" value="1"/>
</dbReference>
<evidence type="ECO:0000256" key="2">
    <source>
        <dbReference type="ARBA" id="ARBA00023125"/>
    </source>
</evidence>
<dbReference type="EMBL" id="ADEQ01000002">
    <property type="protein sequence ID" value="EIK81247.1"/>
    <property type="molecule type" value="Genomic_DNA"/>
</dbReference>
<evidence type="ECO:0000259" key="4">
    <source>
        <dbReference type="PROSITE" id="PS50949"/>
    </source>
</evidence>
<accession>I4LWA7</accession>
<dbReference type="SMART" id="SM00895">
    <property type="entry name" value="FCD"/>
    <property type="match status" value="1"/>
</dbReference>
<organism evidence="5 6">
    <name type="scientific">Gardnerella vaginalis 55152</name>
    <dbReference type="NCBI Taxonomy" id="698955"/>
    <lineage>
        <taxon>Bacteria</taxon>
        <taxon>Bacillati</taxon>
        <taxon>Actinomycetota</taxon>
        <taxon>Actinomycetes</taxon>
        <taxon>Bifidobacteriales</taxon>
        <taxon>Bifidobacteriaceae</taxon>
        <taxon>Gardnerella</taxon>
    </lineage>
</organism>
<gene>
    <name evidence="5" type="ORF">CGSMWGv55152_00220</name>
</gene>
<dbReference type="InterPro" id="IPR008920">
    <property type="entry name" value="TF_FadR/GntR_C"/>
</dbReference>
<dbReference type="Proteomes" id="UP000005936">
    <property type="component" value="Unassembled WGS sequence"/>
</dbReference>
<evidence type="ECO:0000256" key="3">
    <source>
        <dbReference type="ARBA" id="ARBA00023163"/>
    </source>
</evidence>
<dbReference type="Gene3D" id="1.10.10.10">
    <property type="entry name" value="Winged helix-like DNA-binding domain superfamily/Winged helix DNA-binding domain"/>
    <property type="match status" value="1"/>
</dbReference>
<evidence type="ECO:0000313" key="6">
    <source>
        <dbReference type="Proteomes" id="UP000005936"/>
    </source>
</evidence>
<dbReference type="SUPFAM" id="SSF46785">
    <property type="entry name" value="Winged helix' DNA-binding domain"/>
    <property type="match status" value="1"/>
</dbReference>
<dbReference type="InterPro" id="IPR011711">
    <property type="entry name" value="GntR_C"/>
</dbReference>
<dbReference type="PROSITE" id="PS50949">
    <property type="entry name" value="HTH_GNTR"/>
    <property type="match status" value="1"/>
</dbReference>
<dbReference type="PANTHER" id="PTHR43537:SF5">
    <property type="entry name" value="UXU OPERON TRANSCRIPTIONAL REGULATOR"/>
    <property type="match status" value="1"/>
</dbReference>
<dbReference type="PANTHER" id="PTHR43537">
    <property type="entry name" value="TRANSCRIPTIONAL REGULATOR, GNTR FAMILY"/>
    <property type="match status" value="1"/>
</dbReference>
<dbReference type="GO" id="GO:0003677">
    <property type="term" value="F:DNA binding"/>
    <property type="evidence" value="ECO:0007669"/>
    <property type="project" value="UniProtKB-KW"/>
</dbReference>
<dbReference type="AlphaFoldDB" id="I4LWA7"/>
<proteinExistence type="predicted"/>
<dbReference type="GO" id="GO:0003700">
    <property type="term" value="F:DNA-binding transcription factor activity"/>
    <property type="evidence" value="ECO:0007669"/>
    <property type="project" value="InterPro"/>
</dbReference>
<dbReference type="Pfam" id="PF00392">
    <property type="entry name" value="GntR"/>
    <property type="match status" value="1"/>
</dbReference>
<dbReference type="CDD" id="cd07377">
    <property type="entry name" value="WHTH_GntR"/>
    <property type="match status" value="1"/>
</dbReference>